<protein>
    <submittedName>
        <fullName evidence="2">RNB domain-containing ribonuclease</fullName>
    </submittedName>
</protein>
<dbReference type="GO" id="GO:0000932">
    <property type="term" value="C:P-body"/>
    <property type="evidence" value="ECO:0007669"/>
    <property type="project" value="TreeGrafter"/>
</dbReference>
<organism evidence="2 3">
    <name type="scientific">Oceanispirochaeta crateris</name>
    <dbReference type="NCBI Taxonomy" id="2518645"/>
    <lineage>
        <taxon>Bacteria</taxon>
        <taxon>Pseudomonadati</taxon>
        <taxon>Spirochaetota</taxon>
        <taxon>Spirochaetia</taxon>
        <taxon>Spirochaetales</taxon>
        <taxon>Spirochaetaceae</taxon>
        <taxon>Oceanispirochaeta</taxon>
    </lineage>
</organism>
<evidence type="ECO:0000313" key="2">
    <source>
        <dbReference type="EMBL" id="QEN08651.1"/>
    </source>
</evidence>
<dbReference type="InterPro" id="IPR001900">
    <property type="entry name" value="RNase_II/R"/>
</dbReference>
<dbReference type="AlphaFoldDB" id="A0A5C1QLX4"/>
<evidence type="ECO:0000259" key="1">
    <source>
        <dbReference type="SMART" id="SM00955"/>
    </source>
</evidence>
<dbReference type="EMBL" id="CP036150">
    <property type="protein sequence ID" value="QEN08651.1"/>
    <property type="molecule type" value="Genomic_DNA"/>
</dbReference>
<reference evidence="2 3" key="1">
    <citation type="submission" date="2019-02" db="EMBL/GenBank/DDBJ databases">
        <title>Complete Genome Sequence and Methylome Analysis of free living Spirochaetas.</title>
        <authorList>
            <person name="Fomenkov A."/>
            <person name="Dubinina G."/>
            <person name="Leshcheva N."/>
            <person name="Mikheeva N."/>
            <person name="Grabovich M."/>
            <person name="Vincze T."/>
            <person name="Roberts R.J."/>
        </authorList>
    </citation>
    <scope>NUCLEOTIDE SEQUENCE [LARGE SCALE GENOMIC DNA]</scope>
    <source>
        <strain evidence="2 3">K2</strain>
    </source>
</reference>
<dbReference type="SUPFAM" id="SSF50249">
    <property type="entry name" value="Nucleic acid-binding proteins"/>
    <property type="match status" value="2"/>
</dbReference>
<gene>
    <name evidence="2" type="ORF">EXM22_11880</name>
</gene>
<dbReference type="Proteomes" id="UP000324209">
    <property type="component" value="Chromosome"/>
</dbReference>
<dbReference type="GO" id="GO:0006402">
    <property type="term" value="P:mRNA catabolic process"/>
    <property type="evidence" value="ECO:0007669"/>
    <property type="project" value="TreeGrafter"/>
</dbReference>
<dbReference type="InterPro" id="IPR012340">
    <property type="entry name" value="NA-bd_OB-fold"/>
</dbReference>
<dbReference type="SMART" id="SM00955">
    <property type="entry name" value="RNB"/>
    <property type="match status" value="1"/>
</dbReference>
<dbReference type="GO" id="GO:0003723">
    <property type="term" value="F:RNA binding"/>
    <property type="evidence" value="ECO:0007669"/>
    <property type="project" value="InterPro"/>
</dbReference>
<dbReference type="InterPro" id="IPR040596">
    <property type="entry name" value="RNase_II_C_S1"/>
</dbReference>
<dbReference type="GO" id="GO:0000175">
    <property type="term" value="F:3'-5'-RNA exonuclease activity"/>
    <property type="evidence" value="ECO:0007669"/>
    <property type="project" value="TreeGrafter"/>
</dbReference>
<name>A0A5C1QLX4_9SPIO</name>
<dbReference type="Pfam" id="PF18614">
    <property type="entry name" value="RNase_II_C_S1"/>
    <property type="match status" value="1"/>
</dbReference>
<evidence type="ECO:0000313" key="3">
    <source>
        <dbReference type="Proteomes" id="UP000324209"/>
    </source>
</evidence>
<dbReference type="PANTHER" id="PTHR23355:SF42">
    <property type="entry name" value="RIBONUCLEASE II, CHLOROPLASTIC_MITOCHONDRIAL"/>
    <property type="match status" value="1"/>
</dbReference>
<keyword evidence="3" id="KW-1185">Reference proteome</keyword>
<accession>A0A5C1QLX4</accession>
<dbReference type="Pfam" id="PF00773">
    <property type="entry name" value="RNB"/>
    <property type="match status" value="1"/>
</dbReference>
<dbReference type="InterPro" id="IPR056404">
    <property type="entry name" value="HTH_RNase_II"/>
</dbReference>
<feature type="domain" description="RNB" evidence="1">
    <location>
        <begin position="226"/>
        <end position="504"/>
    </location>
</feature>
<sequence>MKKDSLVLYKQVPARVRELLSDKIIILLPDGKEKKVRSKDIQLLHPGPISSLPDGAAPDGQIEEAWELLQGESPSLQELAELAFGEYSPQTAWSAFLLLNRTPWFRGSMEEIIVRTPEEVEAIQKEESEKKAADLRWASFIESLKKGIIADDDRGFLTDLEQYCLQKSKKSRILQNLGKQQSPENAHRLLLQLNIWNLRRNPWPERNQIPLTTPSFALEEGPEVERLDLTHMDAFAIDDVGNQDPDDALSFHDGMLWVHIADSSSLIPAGTEADREARGRAANLYLPETTIPMLPPEATARLGLGLQEISPALSFGYTLDKEYNVTDCRISFSRVRVTRMSYGEAEEKLEEEPFSSIMKVAKRFNSWRKENGALFLQLPEVKIRVGEEGSGEIMISALEEYQSRDMVAEMMMLTGFHTARYARDKGIPIPYVIQPAPEGDLPETSPDDPASMVQLRRFMKRSQTTTSGGPHSGMGLPVYTRATSPLRRYSDLMVQQQLRLHMAGLPLLSEEDILEGTASCESVTGRVTGSERSSNLHWKLVYLAEHPDWEGEGILVGRSDKQMVLQIPSLALETRIALKEKLPLNSRLTVALERVDVPEQQVQFRVRD</sequence>
<dbReference type="Gene3D" id="1.10.10.10">
    <property type="entry name" value="Winged helix-like DNA-binding domain superfamily/Winged helix DNA-binding domain"/>
    <property type="match status" value="1"/>
</dbReference>
<dbReference type="Gene3D" id="2.40.50.140">
    <property type="entry name" value="Nucleic acid-binding proteins"/>
    <property type="match status" value="1"/>
</dbReference>
<dbReference type="InterPro" id="IPR050180">
    <property type="entry name" value="RNR_Ribonuclease"/>
</dbReference>
<dbReference type="PANTHER" id="PTHR23355">
    <property type="entry name" value="RIBONUCLEASE"/>
    <property type="match status" value="1"/>
</dbReference>
<dbReference type="RefSeq" id="WP_149486732.1">
    <property type="nucleotide sequence ID" value="NZ_CP036150.1"/>
</dbReference>
<proteinExistence type="predicted"/>
<dbReference type="KEGG" id="ock:EXM22_11880"/>
<dbReference type="Pfam" id="PF23161">
    <property type="entry name" value="HTH_RNase_II"/>
    <property type="match status" value="1"/>
</dbReference>
<dbReference type="OrthoDB" id="9764149at2"/>
<dbReference type="InterPro" id="IPR036388">
    <property type="entry name" value="WH-like_DNA-bd_sf"/>
</dbReference>